<evidence type="ECO:0000313" key="3">
    <source>
        <dbReference type="Proteomes" id="UP001500236"/>
    </source>
</evidence>
<comment type="caution">
    <text evidence="2">The sequence shown here is derived from an EMBL/GenBank/DDBJ whole genome shotgun (WGS) entry which is preliminary data.</text>
</comment>
<reference evidence="3" key="1">
    <citation type="journal article" date="2019" name="Int. J. Syst. Evol. Microbiol.">
        <title>The Global Catalogue of Microorganisms (GCM) 10K type strain sequencing project: providing services to taxonomists for standard genome sequencing and annotation.</title>
        <authorList>
            <consortium name="The Broad Institute Genomics Platform"/>
            <consortium name="The Broad Institute Genome Sequencing Center for Infectious Disease"/>
            <person name="Wu L."/>
            <person name="Ma J."/>
        </authorList>
    </citation>
    <scope>NUCLEOTIDE SEQUENCE [LARGE SCALE GENOMIC DNA]</scope>
    <source>
        <strain evidence="3">JCM 14309</strain>
    </source>
</reference>
<dbReference type="RefSeq" id="WP_344683832.1">
    <property type="nucleotide sequence ID" value="NZ_BAAAVT010000010.1"/>
</dbReference>
<accession>A0ABP6LXF8</accession>
<keyword evidence="1" id="KW-0472">Membrane</keyword>
<keyword evidence="1" id="KW-1133">Transmembrane helix</keyword>
<dbReference type="EMBL" id="BAAAVT010000010">
    <property type="protein sequence ID" value="GAA3065575.1"/>
    <property type="molecule type" value="Genomic_DNA"/>
</dbReference>
<protein>
    <recommendedName>
        <fullName evidence="4">DUF4307 domain-containing protein</fullName>
    </recommendedName>
</protein>
<gene>
    <name evidence="2" type="ORF">GCM10010529_18160</name>
</gene>
<feature type="transmembrane region" description="Helical" evidence="1">
    <location>
        <begin position="28"/>
        <end position="46"/>
    </location>
</feature>
<keyword evidence="1" id="KW-0812">Transmembrane</keyword>
<name>A0ABP6LXF8_9MICC</name>
<dbReference type="Proteomes" id="UP001500236">
    <property type="component" value="Unassembled WGS sequence"/>
</dbReference>
<sequence length="140" mass="15186">MSHTPASPSLAERYGTAKRPLTARTRTWLILAALAAALAVAVYFTVGNTVGQMTSKDVGYIIHSDTEASVDYEVTKDFDATVQCMVQVLDDTYAVVGAKTVTIGPHEGSDSSDRSQYLRTDLRTEHRGVTGIVDSCWELD</sequence>
<evidence type="ECO:0000313" key="2">
    <source>
        <dbReference type="EMBL" id="GAA3065575.1"/>
    </source>
</evidence>
<organism evidence="2 3">
    <name type="scientific">Nesterenkonia aethiopica</name>
    <dbReference type="NCBI Taxonomy" id="269144"/>
    <lineage>
        <taxon>Bacteria</taxon>
        <taxon>Bacillati</taxon>
        <taxon>Actinomycetota</taxon>
        <taxon>Actinomycetes</taxon>
        <taxon>Micrococcales</taxon>
        <taxon>Micrococcaceae</taxon>
        <taxon>Nesterenkonia</taxon>
    </lineage>
</organism>
<dbReference type="InterPro" id="IPR025443">
    <property type="entry name" value="DUF4307"/>
</dbReference>
<evidence type="ECO:0008006" key="4">
    <source>
        <dbReference type="Google" id="ProtNLM"/>
    </source>
</evidence>
<proteinExistence type="predicted"/>
<keyword evidence="3" id="KW-1185">Reference proteome</keyword>
<evidence type="ECO:0000256" key="1">
    <source>
        <dbReference type="SAM" id="Phobius"/>
    </source>
</evidence>
<dbReference type="Pfam" id="PF14155">
    <property type="entry name" value="DUF4307"/>
    <property type="match status" value="1"/>
</dbReference>